<comment type="caution">
    <text evidence="1">The sequence shown here is derived from an EMBL/GenBank/DDBJ whole genome shotgun (WGS) entry which is preliminary data.</text>
</comment>
<keyword evidence="2" id="KW-1185">Reference proteome</keyword>
<name>A0ACC3M919_9PEZI</name>
<accession>A0ACC3M919</accession>
<protein>
    <submittedName>
        <fullName evidence="1">Uncharacterized protein</fullName>
    </submittedName>
</protein>
<dbReference type="EMBL" id="JAUTXU010000491">
    <property type="protein sequence ID" value="KAK3679587.1"/>
    <property type="molecule type" value="Genomic_DNA"/>
</dbReference>
<evidence type="ECO:0000313" key="1">
    <source>
        <dbReference type="EMBL" id="KAK3679587.1"/>
    </source>
</evidence>
<sequence length="224" mass="25861">MSSHDLGVEDAWETLIQAQLEQLKRHRRDFGTSLIGFEDGSSRIKLLRFDLEMLATRFLLRVMMSQSQQYTLRNTIDLAQEIMDMTLIQKEERESSGKITYLMAKYGMLPAIATAIVILRKNVVPRKWRAEIMQGLLFYRKRLHDGERVELDTLGAKNEISPASLRNTISIQEGRYAIEDTFNKYGEGCERSEVCEQLIRDTVPRYGKVDASDFLVSLKTTSWD</sequence>
<dbReference type="Proteomes" id="UP001281147">
    <property type="component" value="Unassembled WGS sequence"/>
</dbReference>
<evidence type="ECO:0000313" key="2">
    <source>
        <dbReference type="Proteomes" id="UP001281147"/>
    </source>
</evidence>
<reference evidence="1" key="1">
    <citation type="submission" date="2023-07" db="EMBL/GenBank/DDBJ databases">
        <title>Black Yeasts Isolated from many extreme environments.</title>
        <authorList>
            <person name="Coleine C."/>
            <person name="Stajich J.E."/>
            <person name="Selbmann L."/>
        </authorList>
    </citation>
    <scope>NUCLEOTIDE SEQUENCE</scope>
    <source>
        <strain evidence="1">CCFEE 5714</strain>
    </source>
</reference>
<organism evidence="1 2">
    <name type="scientific">Vermiconidia calcicola</name>
    <dbReference type="NCBI Taxonomy" id="1690605"/>
    <lineage>
        <taxon>Eukaryota</taxon>
        <taxon>Fungi</taxon>
        <taxon>Dikarya</taxon>
        <taxon>Ascomycota</taxon>
        <taxon>Pezizomycotina</taxon>
        <taxon>Dothideomycetes</taxon>
        <taxon>Dothideomycetidae</taxon>
        <taxon>Mycosphaerellales</taxon>
        <taxon>Extremaceae</taxon>
        <taxon>Vermiconidia</taxon>
    </lineage>
</organism>
<proteinExistence type="predicted"/>
<gene>
    <name evidence="1" type="ORF">LTR37_021389</name>
</gene>